<dbReference type="AlphaFoldDB" id="A0A4U3MNC2"/>
<evidence type="ECO:0000259" key="5">
    <source>
        <dbReference type="PROSITE" id="PS50931"/>
    </source>
</evidence>
<dbReference type="GO" id="GO:0032993">
    <property type="term" value="C:protein-DNA complex"/>
    <property type="evidence" value="ECO:0007669"/>
    <property type="project" value="TreeGrafter"/>
</dbReference>
<dbReference type="GO" id="GO:0003700">
    <property type="term" value="F:DNA-binding transcription factor activity"/>
    <property type="evidence" value="ECO:0007669"/>
    <property type="project" value="InterPro"/>
</dbReference>
<protein>
    <submittedName>
        <fullName evidence="6">LysR family transcriptional regulator</fullName>
    </submittedName>
</protein>
<evidence type="ECO:0000313" key="7">
    <source>
        <dbReference type="Proteomes" id="UP000308705"/>
    </source>
</evidence>
<dbReference type="GO" id="GO:0003677">
    <property type="term" value="F:DNA binding"/>
    <property type="evidence" value="ECO:0007669"/>
    <property type="project" value="UniProtKB-KW"/>
</dbReference>
<dbReference type="InterPro" id="IPR000847">
    <property type="entry name" value="LysR_HTH_N"/>
</dbReference>
<dbReference type="Gene3D" id="3.40.190.10">
    <property type="entry name" value="Periplasmic binding protein-like II"/>
    <property type="match status" value="2"/>
</dbReference>
<evidence type="ECO:0000256" key="2">
    <source>
        <dbReference type="ARBA" id="ARBA00023015"/>
    </source>
</evidence>
<evidence type="ECO:0000256" key="3">
    <source>
        <dbReference type="ARBA" id="ARBA00023125"/>
    </source>
</evidence>
<accession>A0A4U3MNC2</accession>
<reference evidence="6 7" key="1">
    <citation type="submission" date="2019-04" db="EMBL/GenBank/DDBJ databases">
        <title>Herbidospora sp. NEAU-GS14.nov., a novel actinomycete isolated from soil.</title>
        <authorList>
            <person name="Han L."/>
        </authorList>
    </citation>
    <scope>NUCLEOTIDE SEQUENCE [LARGE SCALE GENOMIC DNA]</scope>
    <source>
        <strain evidence="6 7">NEAU-GS14</strain>
    </source>
</reference>
<dbReference type="Proteomes" id="UP000308705">
    <property type="component" value="Unassembled WGS sequence"/>
</dbReference>
<dbReference type="InterPro" id="IPR005119">
    <property type="entry name" value="LysR_subst-bd"/>
</dbReference>
<dbReference type="Pfam" id="PF00126">
    <property type="entry name" value="HTH_1"/>
    <property type="match status" value="1"/>
</dbReference>
<dbReference type="EMBL" id="SZQA01000006">
    <property type="protein sequence ID" value="TKK89506.1"/>
    <property type="molecule type" value="Genomic_DNA"/>
</dbReference>
<sequence length="333" mass="36540">MSTARAGSSAVMELRQLRYFVTLAEELHFGRAAAREHIVQSALSQQIQRLERELGVRLLDRTTHHVGLTPAGDAFLVEARQILDHVGRAGQAARGAVAPAPTLRAGIIDAGYDSMPQILRELQHGHPGITIHQVEAGTPEQYRQLADGRLDIAIGHTSHTPPGVRSELVRLDPLGVLVPDDHRFAGLDAVPVAALAGELLLIGEETQTPELNQFVVALCQSAGFTPTIYEGTVESSRAAADLVLQRRCLYCVPSSFRTSNRPGTSWRPLTEPVTHYSWSLLWHEANLSPHVADVVGTARRLAERLGWLQERRAYDERSFQGPPLATRGRENQP</sequence>
<dbReference type="Gene3D" id="1.10.10.10">
    <property type="entry name" value="Winged helix-like DNA-binding domain superfamily/Winged helix DNA-binding domain"/>
    <property type="match status" value="1"/>
</dbReference>
<dbReference type="FunFam" id="1.10.10.10:FF:000001">
    <property type="entry name" value="LysR family transcriptional regulator"/>
    <property type="match status" value="1"/>
</dbReference>
<dbReference type="InterPro" id="IPR036388">
    <property type="entry name" value="WH-like_DNA-bd_sf"/>
</dbReference>
<dbReference type="PANTHER" id="PTHR30346">
    <property type="entry name" value="TRANSCRIPTIONAL DUAL REGULATOR HCAR-RELATED"/>
    <property type="match status" value="1"/>
</dbReference>
<evidence type="ECO:0000256" key="1">
    <source>
        <dbReference type="ARBA" id="ARBA00009437"/>
    </source>
</evidence>
<dbReference type="SUPFAM" id="SSF53850">
    <property type="entry name" value="Periplasmic binding protein-like II"/>
    <property type="match status" value="1"/>
</dbReference>
<dbReference type="InterPro" id="IPR036390">
    <property type="entry name" value="WH_DNA-bd_sf"/>
</dbReference>
<name>A0A4U3MNC2_9ACTN</name>
<proteinExistence type="inferred from homology"/>
<dbReference type="Pfam" id="PF03466">
    <property type="entry name" value="LysR_substrate"/>
    <property type="match status" value="1"/>
</dbReference>
<dbReference type="PANTHER" id="PTHR30346:SF0">
    <property type="entry name" value="HCA OPERON TRANSCRIPTIONAL ACTIVATOR HCAR"/>
    <property type="match status" value="1"/>
</dbReference>
<keyword evidence="4" id="KW-0804">Transcription</keyword>
<organism evidence="6 7">
    <name type="scientific">Herbidospora galbida</name>
    <dbReference type="NCBI Taxonomy" id="2575442"/>
    <lineage>
        <taxon>Bacteria</taxon>
        <taxon>Bacillati</taxon>
        <taxon>Actinomycetota</taxon>
        <taxon>Actinomycetes</taxon>
        <taxon>Streptosporangiales</taxon>
        <taxon>Streptosporangiaceae</taxon>
        <taxon>Herbidospora</taxon>
    </lineage>
</organism>
<dbReference type="PROSITE" id="PS50931">
    <property type="entry name" value="HTH_LYSR"/>
    <property type="match status" value="1"/>
</dbReference>
<gene>
    <name evidence="6" type="ORF">FDA94_08930</name>
</gene>
<comment type="similarity">
    <text evidence="1">Belongs to the LysR transcriptional regulatory family.</text>
</comment>
<dbReference type="SUPFAM" id="SSF46785">
    <property type="entry name" value="Winged helix' DNA-binding domain"/>
    <property type="match status" value="1"/>
</dbReference>
<keyword evidence="7" id="KW-1185">Reference proteome</keyword>
<evidence type="ECO:0000256" key="4">
    <source>
        <dbReference type="ARBA" id="ARBA00023163"/>
    </source>
</evidence>
<dbReference type="OrthoDB" id="3176554at2"/>
<keyword evidence="3" id="KW-0238">DNA-binding</keyword>
<keyword evidence="2" id="KW-0805">Transcription regulation</keyword>
<comment type="caution">
    <text evidence="6">The sequence shown here is derived from an EMBL/GenBank/DDBJ whole genome shotgun (WGS) entry which is preliminary data.</text>
</comment>
<feature type="domain" description="HTH lysR-type" evidence="5">
    <location>
        <begin position="12"/>
        <end position="69"/>
    </location>
</feature>
<dbReference type="CDD" id="cd08414">
    <property type="entry name" value="PBP2_LTTR_aromatics_like"/>
    <property type="match status" value="1"/>
</dbReference>
<dbReference type="PRINTS" id="PR00039">
    <property type="entry name" value="HTHLYSR"/>
</dbReference>
<evidence type="ECO:0000313" key="6">
    <source>
        <dbReference type="EMBL" id="TKK89506.1"/>
    </source>
</evidence>